<proteinExistence type="predicted"/>
<feature type="transmembrane region" description="Helical" evidence="2">
    <location>
        <begin position="196"/>
        <end position="215"/>
    </location>
</feature>
<feature type="transmembrane region" description="Helical" evidence="2">
    <location>
        <begin position="93"/>
        <end position="112"/>
    </location>
</feature>
<keyword evidence="2" id="KW-0812">Transmembrane</keyword>
<dbReference type="KEGG" id="mbet:N8K70_02435"/>
<accession>A0AA97FJQ4</accession>
<dbReference type="SUPFAM" id="SSF55874">
    <property type="entry name" value="ATPase domain of HSP90 chaperone/DNA topoisomerase II/histidine kinase"/>
    <property type="match status" value="1"/>
</dbReference>
<feature type="transmembrane region" description="Helical" evidence="2">
    <location>
        <begin position="124"/>
        <end position="146"/>
    </location>
</feature>
<reference evidence="4 5" key="1">
    <citation type="submission" date="2023-02" db="EMBL/GenBank/DDBJ databases">
        <title>Microbacterium betulae sp. nov., isolated from birch wood.</title>
        <authorList>
            <person name="Pasciak M."/>
            <person name="Pawlik K.J."/>
            <person name="Martynowski D."/>
            <person name="Laczmanski L."/>
            <person name="Ciekot J."/>
            <person name="Szponar B."/>
            <person name="Wojcik-Fatla A."/>
            <person name="Mackiewicz B."/>
            <person name="Farian E."/>
            <person name="Cholewa G."/>
            <person name="Cholewa A."/>
            <person name="Dutkiewicz J."/>
        </authorList>
    </citation>
    <scope>NUCLEOTIDE SEQUENCE [LARGE SCALE GENOMIC DNA]</scope>
    <source>
        <strain evidence="4 5">AB</strain>
    </source>
</reference>
<dbReference type="AlphaFoldDB" id="A0AA97FJQ4"/>
<dbReference type="RefSeq" id="WP_317140027.1">
    <property type="nucleotide sequence ID" value="NZ_CP118157.1"/>
</dbReference>
<dbReference type="Pfam" id="PF14501">
    <property type="entry name" value="HATPase_c_5"/>
    <property type="match status" value="1"/>
</dbReference>
<keyword evidence="5" id="KW-1185">Reference proteome</keyword>
<keyword evidence="2" id="KW-0472">Membrane</keyword>
<feature type="transmembrane region" description="Helical" evidence="2">
    <location>
        <begin position="38"/>
        <end position="58"/>
    </location>
</feature>
<sequence>MNDIVAEAVTDIPRLFTALAEWGACVVYIVIVRRRMRWLPSVAVAAAGLAALVAVQTWAGTLPLALWIPGMLAGALTMFALVFASLRIPAVTAGYLTARAFVLAELAASLHWQLDRFYLADSGALPQTLFFGTVYALVLALAWVAERRHLPRGAHVEIGWRDLVGALAIAAVTFGISNLSFTNASTPFSSRLGPEILYIRTLVDLCGYIALYVQHEIRREMRTRRDAEAMSRLLQSQHDQYEISRRAIDEVNRKHHDMKHHLDALRAETDPRTRARMLDDLEGSIRDYGAQVRTGNRVLDAVLTAKRMRAREDGVEVSYVVDGGLLDFMDPLDVTSVLGNALDNAIEATRRVPDADERLVRVALFAQDGFVMLRVENTFDGVVRRADDRIVSRKDETGHGYGLRNIEAAVEKYGGSVSIGADERWFSLRALFPRG</sequence>
<evidence type="ECO:0000259" key="3">
    <source>
        <dbReference type="PROSITE" id="PS50109"/>
    </source>
</evidence>
<organism evidence="4 5">
    <name type="scientific">Microbacterium betulae</name>
    <dbReference type="NCBI Taxonomy" id="2981139"/>
    <lineage>
        <taxon>Bacteria</taxon>
        <taxon>Bacillati</taxon>
        <taxon>Actinomycetota</taxon>
        <taxon>Actinomycetes</taxon>
        <taxon>Micrococcales</taxon>
        <taxon>Microbacteriaceae</taxon>
        <taxon>Microbacterium</taxon>
    </lineage>
</organism>
<keyword evidence="1" id="KW-0418">Kinase</keyword>
<dbReference type="EMBL" id="CP118157">
    <property type="protein sequence ID" value="WOF23555.1"/>
    <property type="molecule type" value="Genomic_DNA"/>
</dbReference>
<feature type="domain" description="Histidine kinase" evidence="3">
    <location>
        <begin position="212"/>
        <end position="435"/>
    </location>
</feature>
<dbReference type="InterPro" id="IPR032834">
    <property type="entry name" value="NatK-like_C"/>
</dbReference>
<evidence type="ECO:0000313" key="5">
    <source>
        <dbReference type="Proteomes" id="UP001305498"/>
    </source>
</evidence>
<dbReference type="Gene3D" id="3.30.565.10">
    <property type="entry name" value="Histidine kinase-like ATPase, C-terminal domain"/>
    <property type="match status" value="1"/>
</dbReference>
<evidence type="ECO:0000313" key="4">
    <source>
        <dbReference type="EMBL" id="WOF23555.1"/>
    </source>
</evidence>
<dbReference type="PANTHER" id="PTHR40448:SF1">
    <property type="entry name" value="TWO-COMPONENT SENSOR HISTIDINE KINASE"/>
    <property type="match status" value="1"/>
</dbReference>
<feature type="transmembrane region" description="Helical" evidence="2">
    <location>
        <begin position="12"/>
        <end position="31"/>
    </location>
</feature>
<feature type="transmembrane region" description="Helical" evidence="2">
    <location>
        <begin position="158"/>
        <end position="176"/>
    </location>
</feature>
<evidence type="ECO:0000256" key="1">
    <source>
        <dbReference type="ARBA" id="ARBA00022777"/>
    </source>
</evidence>
<protein>
    <submittedName>
        <fullName evidence="4">GHKL domain-containing protein</fullName>
    </submittedName>
</protein>
<dbReference type="GO" id="GO:0042802">
    <property type="term" value="F:identical protein binding"/>
    <property type="evidence" value="ECO:0007669"/>
    <property type="project" value="TreeGrafter"/>
</dbReference>
<dbReference type="CDD" id="cd16935">
    <property type="entry name" value="HATPase_AgrC-ComD-like"/>
    <property type="match status" value="1"/>
</dbReference>
<dbReference type="GO" id="GO:0016301">
    <property type="term" value="F:kinase activity"/>
    <property type="evidence" value="ECO:0007669"/>
    <property type="project" value="UniProtKB-KW"/>
</dbReference>
<keyword evidence="2" id="KW-1133">Transmembrane helix</keyword>
<dbReference type="Proteomes" id="UP001305498">
    <property type="component" value="Chromosome"/>
</dbReference>
<keyword evidence="1" id="KW-0808">Transferase</keyword>
<feature type="transmembrane region" description="Helical" evidence="2">
    <location>
        <begin position="64"/>
        <end position="86"/>
    </location>
</feature>
<name>A0AA97FJQ4_9MICO</name>
<dbReference type="PROSITE" id="PS50109">
    <property type="entry name" value="HIS_KIN"/>
    <property type="match status" value="1"/>
</dbReference>
<gene>
    <name evidence="4" type="ORF">N8K70_02435</name>
</gene>
<dbReference type="InterPro" id="IPR036890">
    <property type="entry name" value="HATPase_C_sf"/>
</dbReference>
<dbReference type="PANTHER" id="PTHR40448">
    <property type="entry name" value="TWO-COMPONENT SENSOR HISTIDINE KINASE"/>
    <property type="match status" value="1"/>
</dbReference>
<dbReference type="InterPro" id="IPR005467">
    <property type="entry name" value="His_kinase_dom"/>
</dbReference>
<evidence type="ECO:0000256" key="2">
    <source>
        <dbReference type="SAM" id="Phobius"/>
    </source>
</evidence>